<dbReference type="GO" id="GO:0022627">
    <property type="term" value="C:cytosolic small ribosomal subunit"/>
    <property type="evidence" value="ECO:0007669"/>
    <property type="project" value="TreeGrafter"/>
</dbReference>
<name>A0A1I3KYI7_9PSEU</name>
<dbReference type="PANTHER" id="PTHR33231:SF1">
    <property type="entry name" value="30S RIBOSOMAL PROTEIN"/>
    <property type="match status" value="1"/>
</dbReference>
<proteinExistence type="predicted"/>
<evidence type="ECO:0000313" key="2">
    <source>
        <dbReference type="EMBL" id="SFI77480.1"/>
    </source>
</evidence>
<organism evidence="2 3">
    <name type="scientific">Amycolatopsis sacchari</name>
    <dbReference type="NCBI Taxonomy" id="115433"/>
    <lineage>
        <taxon>Bacteria</taxon>
        <taxon>Bacillati</taxon>
        <taxon>Actinomycetota</taxon>
        <taxon>Actinomycetes</taxon>
        <taxon>Pseudonocardiales</taxon>
        <taxon>Pseudonocardiaceae</taxon>
        <taxon>Amycolatopsis</taxon>
    </lineage>
</organism>
<dbReference type="Pfam" id="PF16321">
    <property type="entry name" value="Ribosom_S30AE_C"/>
    <property type="match status" value="2"/>
</dbReference>
<dbReference type="GO" id="GO:0043024">
    <property type="term" value="F:ribosomal small subunit binding"/>
    <property type="evidence" value="ECO:0007669"/>
    <property type="project" value="TreeGrafter"/>
</dbReference>
<evidence type="ECO:0000259" key="1">
    <source>
        <dbReference type="Pfam" id="PF16321"/>
    </source>
</evidence>
<dbReference type="Gene3D" id="3.30.505.50">
    <property type="entry name" value="Sigma 54 modulation/S30EA ribosomal protein, C-terminal domain"/>
    <property type="match status" value="2"/>
</dbReference>
<gene>
    <name evidence="2" type="ORF">SAMN05421835_101743</name>
</gene>
<accession>A0A1I3KYI7</accession>
<dbReference type="InterPro" id="IPR036567">
    <property type="entry name" value="RHF-like"/>
</dbReference>
<dbReference type="GO" id="GO:0045900">
    <property type="term" value="P:negative regulation of translational elongation"/>
    <property type="evidence" value="ECO:0007669"/>
    <property type="project" value="TreeGrafter"/>
</dbReference>
<dbReference type="PANTHER" id="PTHR33231">
    <property type="entry name" value="30S RIBOSOMAL PROTEIN"/>
    <property type="match status" value="1"/>
</dbReference>
<feature type="domain" description="Sigma 54 modulation/S30EA ribosomal protein C-terminal" evidence="1">
    <location>
        <begin position="202"/>
        <end position="247"/>
    </location>
</feature>
<dbReference type="InterPro" id="IPR050574">
    <property type="entry name" value="HPF/YfiA_ribosome-assoc"/>
</dbReference>
<dbReference type="Proteomes" id="UP000199025">
    <property type="component" value="Unassembled WGS sequence"/>
</dbReference>
<evidence type="ECO:0000313" key="3">
    <source>
        <dbReference type="Proteomes" id="UP000199025"/>
    </source>
</evidence>
<dbReference type="EMBL" id="FORP01000001">
    <property type="protein sequence ID" value="SFI77480.1"/>
    <property type="molecule type" value="Genomic_DNA"/>
</dbReference>
<dbReference type="AlphaFoldDB" id="A0A1I3KYI7"/>
<dbReference type="InterPro" id="IPR032528">
    <property type="entry name" value="Ribosom_S30AE_C"/>
</dbReference>
<dbReference type="STRING" id="115433.SAMN05421835_101743"/>
<sequence length="251" mass="26900">MPSALTTTRSRVGGVNDNGIPLGSIEISVRGQLPGAGEHLRRRLHDALARAPRPVLAARATIARRNDAAAAVRISATIDLNGRILHVDVDGETVATAVDHLQDCVRRALDRAGRHRAAADRHRPARPVAVRDREIVRHRTFSLAPVAVAVAAEELQALGYEFHLFTDAGTGQDCVLYRVPGGLRLAGLDPAVQGGPATVSPHPAPRLTLDEARERFELDDRPFLFFAEAGTGRGALLHRRHDGDLGLVTAG</sequence>
<reference evidence="2 3" key="1">
    <citation type="submission" date="2016-10" db="EMBL/GenBank/DDBJ databases">
        <authorList>
            <person name="de Groot N.N."/>
        </authorList>
    </citation>
    <scope>NUCLEOTIDE SEQUENCE [LARGE SCALE GENOMIC DNA]</scope>
    <source>
        <strain evidence="2 3">DSM 44468</strain>
    </source>
</reference>
<dbReference type="InterPro" id="IPR038416">
    <property type="entry name" value="Ribosom_S30AE_C_sf"/>
</dbReference>
<feature type="domain" description="Sigma 54 modulation/S30EA ribosomal protein C-terminal" evidence="1">
    <location>
        <begin position="132"/>
        <end position="182"/>
    </location>
</feature>
<protein>
    <submittedName>
        <fullName evidence="2">Ribosome-associated translation inhibitor RaiA</fullName>
    </submittedName>
</protein>
<keyword evidence="3" id="KW-1185">Reference proteome</keyword>
<dbReference type="SUPFAM" id="SSF69754">
    <property type="entry name" value="Ribosome binding protein Y (YfiA homologue)"/>
    <property type="match status" value="1"/>
</dbReference>